<keyword evidence="2" id="KW-0812">Transmembrane</keyword>
<feature type="compositionally biased region" description="Basic and acidic residues" evidence="1">
    <location>
        <begin position="181"/>
        <end position="207"/>
    </location>
</feature>
<accession>A0A9W9ZZS7</accession>
<feature type="region of interest" description="Disordered" evidence="1">
    <location>
        <begin position="1"/>
        <end position="315"/>
    </location>
</feature>
<evidence type="ECO:0000313" key="4">
    <source>
        <dbReference type="Proteomes" id="UP001163046"/>
    </source>
</evidence>
<sequence length="353" mass="37728">MIPSKEEEPPKQLPHVIGMQTGGEAEVKPSPQMDKDENMELPLENDVELNSSEDAMAAEDHLLEPTTTEHELASEEKTTVSKTDQKEPSEDTVTDCNELEGLNAGKTPVTHNTAEATTWATGVPATTQPSISCHMELDDDVVTDGNEDDKKDVASKKDGEEKSTSKGADCQGQHVHGAGARPKELHVPLKKAKTADPSEATEQKATEQADEVAGTNPHGTLFAEFNSGDWNANSKEPTEGAYSGPPTPTGNIPESTIPDENDSEMYSDASPAEKISLIPKGDCGLYSDEEESTGSLQEEPKLTSHGPGKGASTASKGLTCVTIPRGFFLRPPQITENLLTVMLLLLVAILFLN</sequence>
<dbReference type="EMBL" id="MU825419">
    <property type="protein sequence ID" value="KAJ7390214.1"/>
    <property type="molecule type" value="Genomic_DNA"/>
</dbReference>
<proteinExistence type="predicted"/>
<dbReference type="AlphaFoldDB" id="A0A9W9ZZS7"/>
<evidence type="ECO:0000256" key="2">
    <source>
        <dbReference type="SAM" id="Phobius"/>
    </source>
</evidence>
<feature type="transmembrane region" description="Helical" evidence="2">
    <location>
        <begin position="334"/>
        <end position="352"/>
    </location>
</feature>
<evidence type="ECO:0000256" key="1">
    <source>
        <dbReference type="SAM" id="MobiDB-lite"/>
    </source>
</evidence>
<dbReference type="Proteomes" id="UP001163046">
    <property type="component" value="Unassembled WGS sequence"/>
</dbReference>
<feature type="compositionally biased region" description="Polar residues" evidence="1">
    <location>
        <begin position="109"/>
        <end position="131"/>
    </location>
</feature>
<reference evidence="3" key="1">
    <citation type="submission" date="2023-01" db="EMBL/GenBank/DDBJ databases">
        <title>Genome assembly of the deep-sea coral Lophelia pertusa.</title>
        <authorList>
            <person name="Herrera S."/>
            <person name="Cordes E."/>
        </authorList>
    </citation>
    <scope>NUCLEOTIDE SEQUENCE</scope>
    <source>
        <strain evidence="3">USNM1676648</strain>
        <tissue evidence="3">Polyp</tissue>
    </source>
</reference>
<feature type="compositionally biased region" description="Basic and acidic residues" evidence="1">
    <location>
        <begin position="58"/>
        <end position="89"/>
    </location>
</feature>
<keyword evidence="4" id="KW-1185">Reference proteome</keyword>
<organism evidence="3 4">
    <name type="scientific">Desmophyllum pertusum</name>
    <dbReference type="NCBI Taxonomy" id="174260"/>
    <lineage>
        <taxon>Eukaryota</taxon>
        <taxon>Metazoa</taxon>
        <taxon>Cnidaria</taxon>
        <taxon>Anthozoa</taxon>
        <taxon>Hexacorallia</taxon>
        <taxon>Scleractinia</taxon>
        <taxon>Caryophylliina</taxon>
        <taxon>Caryophylliidae</taxon>
        <taxon>Desmophyllum</taxon>
    </lineage>
</organism>
<feature type="compositionally biased region" description="Acidic residues" evidence="1">
    <location>
        <begin position="137"/>
        <end position="147"/>
    </location>
</feature>
<keyword evidence="2" id="KW-0472">Membrane</keyword>
<evidence type="ECO:0000313" key="3">
    <source>
        <dbReference type="EMBL" id="KAJ7390214.1"/>
    </source>
</evidence>
<gene>
    <name evidence="3" type="ORF">OS493_026724</name>
</gene>
<feature type="compositionally biased region" description="Basic and acidic residues" evidence="1">
    <location>
        <begin position="148"/>
        <end position="164"/>
    </location>
</feature>
<name>A0A9W9ZZS7_9CNID</name>
<protein>
    <submittedName>
        <fullName evidence="3">Uncharacterized protein</fullName>
    </submittedName>
</protein>
<keyword evidence="2" id="KW-1133">Transmembrane helix</keyword>
<feature type="compositionally biased region" description="Basic and acidic residues" evidence="1">
    <location>
        <begin position="1"/>
        <end position="10"/>
    </location>
</feature>
<comment type="caution">
    <text evidence="3">The sequence shown here is derived from an EMBL/GenBank/DDBJ whole genome shotgun (WGS) entry which is preliminary data.</text>
</comment>